<feature type="transmembrane region" description="Helical" evidence="1">
    <location>
        <begin position="127"/>
        <end position="144"/>
    </location>
</feature>
<feature type="transmembrane region" description="Helical" evidence="1">
    <location>
        <begin position="337"/>
        <end position="359"/>
    </location>
</feature>
<keyword evidence="1" id="KW-0812">Transmembrane</keyword>
<feature type="transmembrane region" description="Helical" evidence="1">
    <location>
        <begin position="182"/>
        <end position="205"/>
    </location>
</feature>
<evidence type="ECO:0000256" key="1">
    <source>
        <dbReference type="SAM" id="Phobius"/>
    </source>
</evidence>
<feature type="transmembrane region" description="Helical" evidence="1">
    <location>
        <begin position="301"/>
        <end position="325"/>
    </location>
</feature>
<feature type="transmembrane region" description="Helical" evidence="1">
    <location>
        <begin position="371"/>
        <end position="391"/>
    </location>
</feature>
<name>A0A1F6CKX4_HANXR</name>
<feature type="transmembrane region" description="Helical" evidence="1">
    <location>
        <begin position="226"/>
        <end position="246"/>
    </location>
</feature>
<protein>
    <recommendedName>
        <fullName evidence="4">Polysaccharide biosynthesis protein C-terminal domain-containing protein</fullName>
    </recommendedName>
</protein>
<evidence type="ECO:0008006" key="4">
    <source>
        <dbReference type="Google" id="ProtNLM"/>
    </source>
</evidence>
<feature type="transmembrane region" description="Helical" evidence="1">
    <location>
        <begin position="156"/>
        <end position="176"/>
    </location>
</feature>
<evidence type="ECO:0000313" key="3">
    <source>
        <dbReference type="Proteomes" id="UP000178606"/>
    </source>
</evidence>
<feature type="transmembrane region" description="Helical" evidence="1">
    <location>
        <begin position="397"/>
        <end position="418"/>
    </location>
</feature>
<dbReference type="Proteomes" id="UP000178606">
    <property type="component" value="Unassembled WGS sequence"/>
</dbReference>
<sequence>MRPRVSLGAIFRFWVPIAASWLMMAIEGPVVAAVIARLADVKPNLAAFGVAFTFAIIVEAPVIMLLSAATALAANGPSYRRLRAFTHLLNGGVTVAMLILLTPPVFALVFERGIGLTEPVLGLTHRALAILLPWPAVIGYRRFYQGIMIRRGRTGLAAACTLVRLSTIVVASVVLSRTSLPGALVGAAALSSAVTLESIAAFLMARGVARETCAIAGEAPTFGAIGRFYTPLALTAFIGLVAQPVLTFFMNRSPHPLESLAVYPVIHSFTFLFRSMGLSYQEVAIALLARGRYHRAGVRAFAWLLGAGSALALAAVAYSPLAVVWYGKVANLTPELLAFAIPATQALAVMPLLSVMLSYQRALFVNVRRTAPISWATVIEVAVVGGAMFALVGRGDLSGVTAASLAILVGRVAANLYLEIPRRPR</sequence>
<gene>
    <name evidence="2" type="ORF">A3F84_15985</name>
</gene>
<feature type="transmembrane region" description="Helical" evidence="1">
    <location>
        <begin position="85"/>
        <end position="107"/>
    </location>
</feature>
<feature type="transmembrane region" description="Helical" evidence="1">
    <location>
        <begin position="12"/>
        <end position="39"/>
    </location>
</feature>
<feature type="transmembrane region" description="Helical" evidence="1">
    <location>
        <begin position="45"/>
        <end position="73"/>
    </location>
</feature>
<reference evidence="2 3" key="1">
    <citation type="journal article" date="2016" name="Nat. Commun.">
        <title>Thousands of microbial genomes shed light on interconnected biogeochemical processes in an aquifer system.</title>
        <authorList>
            <person name="Anantharaman K."/>
            <person name="Brown C.T."/>
            <person name="Hug L.A."/>
            <person name="Sharon I."/>
            <person name="Castelle C.J."/>
            <person name="Probst A.J."/>
            <person name="Thomas B.C."/>
            <person name="Singh A."/>
            <person name="Wilkins M.J."/>
            <person name="Karaoz U."/>
            <person name="Brodie E.L."/>
            <person name="Williams K.H."/>
            <person name="Hubbard S.S."/>
            <person name="Banfield J.F."/>
        </authorList>
    </citation>
    <scope>NUCLEOTIDE SEQUENCE [LARGE SCALE GENOMIC DNA]</scope>
    <source>
        <strain evidence="3">RIFCSPLOWO2_12_FULL_64_10</strain>
    </source>
</reference>
<feature type="transmembrane region" description="Helical" evidence="1">
    <location>
        <begin position="266"/>
        <end position="289"/>
    </location>
</feature>
<organism evidence="2 3">
    <name type="scientific">Handelsmanbacteria sp. (strain RIFCSPLOWO2_12_FULL_64_10)</name>
    <dbReference type="NCBI Taxonomy" id="1817868"/>
    <lineage>
        <taxon>Bacteria</taxon>
        <taxon>Candidatus Handelsmaniibacteriota</taxon>
    </lineage>
</organism>
<comment type="caution">
    <text evidence="2">The sequence shown here is derived from an EMBL/GenBank/DDBJ whole genome shotgun (WGS) entry which is preliminary data.</text>
</comment>
<keyword evidence="1" id="KW-0472">Membrane</keyword>
<accession>A0A1F6CKX4</accession>
<proteinExistence type="predicted"/>
<keyword evidence="1" id="KW-1133">Transmembrane helix</keyword>
<evidence type="ECO:0000313" key="2">
    <source>
        <dbReference type="EMBL" id="OGG49889.1"/>
    </source>
</evidence>
<dbReference type="EMBL" id="MFKF01000219">
    <property type="protein sequence ID" value="OGG49889.1"/>
    <property type="molecule type" value="Genomic_DNA"/>
</dbReference>
<dbReference type="AlphaFoldDB" id="A0A1F6CKX4"/>